<dbReference type="PANTHER" id="PTHR43214">
    <property type="entry name" value="TWO-COMPONENT RESPONSE REGULATOR"/>
    <property type="match status" value="1"/>
</dbReference>
<dbReference type="PROSITE" id="PS00622">
    <property type="entry name" value="HTH_LUXR_1"/>
    <property type="match status" value="1"/>
</dbReference>
<sequence>MIRVMVAEDVRILRETLTTVLGLEDDIEVVATVERGDEIVDAAVRARPDVAVLDIDLPGMDGLDAAAELRVKLPACRTVVLTGLGKPGYLRRGLSAGISAFLLKHAPADDLIAAIRKAVAGERVVDPQLALAELERADSPLTAREADVLRLSATGAEADDIARSLSLSRGTVRNYLSSAVLKLDARNRIDAIRIATDQGWL</sequence>
<dbReference type="GO" id="GO:0006355">
    <property type="term" value="P:regulation of DNA-templated transcription"/>
    <property type="evidence" value="ECO:0007669"/>
    <property type="project" value="InterPro"/>
</dbReference>
<dbReference type="OrthoDB" id="9808843at2"/>
<proteinExistence type="predicted"/>
<organism evidence="5 6">
    <name type="scientific">Actinomadura geliboluensis</name>
    <dbReference type="NCBI Taxonomy" id="882440"/>
    <lineage>
        <taxon>Bacteria</taxon>
        <taxon>Bacillati</taxon>
        <taxon>Actinomycetota</taxon>
        <taxon>Actinomycetes</taxon>
        <taxon>Streptosporangiales</taxon>
        <taxon>Thermomonosporaceae</taxon>
        <taxon>Actinomadura</taxon>
    </lineage>
</organism>
<dbReference type="EMBL" id="VCKZ01000166">
    <property type="protein sequence ID" value="TMR35833.1"/>
    <property type="molecule type" value="Genomic_DNA"/>
</dbReference>
<dbReference type="PROSITE" id="PS50110">
    <property type="entry name" value="RESPONSE_REGULATORY"/>
    <property type="match status" value="1"/>
</dbReference>
<evidence type="ECO:0000256" key="2">
    <source>
        <dbReference type="PROSITE-ProRule" id="PRU00169"/>
    </source>
</evidence>
<keyword evidence="2" id="KW-0597">Phosphoprotein</keyword>
<dbReference type="SMART" id="SM00448">
    <property type="entry name" value="REC"/>
    <property type="match status" value="1"/>
</dbReference>
<gene>
    <name evidence="5" type="ORF">ETD96_22165</name>
</gene>
<dbReference type="PRINTS" id="PR00038">
    <property type="entry name" value="HTHLUXR"/>
</dbReference>
<protein>
    <submittedName>
        <fullName evidence="5">Response regulator transcription factor</fullName>
    </submittedName>
</protein>
<name>A0A5S4GSE1_9ACTN</name>
<reference evidence="5 6" key="1">
    <citation type="submission" date="2019-05" db="EMBL/GenBank/DDBJ databases">
        <title>Draft genome sequence of Actinomadura geliboluensis A8036.</title>
        <authorList>
            <person name="Saricaoglu S."/>
            <person name="Isik K."/>
        </authorList>
    </citation>
    <scope>NUCLEOTIDE SEQUENCE [LARGE SCALE GENOMIC DNA]</scope>
    <source>
        <strain evidence="5 6">A8036</strain>
    </source>
</reference>
<evidence type="ECO:0000313" key="6">
    <source>
        <dbReference type="Proteomes" id="UP000305238"/>
    </source>
</evidence>
<evidence type="ECO:0000259" key="3">
    <source>
        <dbReference type="PROSITE" id="PS50043"/>
    </source>
</evidence>
<evidence type="ECO:0000313" key="5">
    <source>
        <dbReference type="EMBL" id="TMR35833.1"/>
    </source>
</evidence>
<feature type="domain" description="HTH luxR-type" evidence="3">
    <location>
        <begin position="134"/>
        <end position="199"/>
    </location>
</feature>
<dbReference type="CDD" id="cd06170">
    <property type="entry name" value="LuxR_C_like"/>
    <property type="match status" value="1"/>
</dbReference>
<dbReference type="PROSITE" id="PS50043">
    <property type="entry name" value="HTH_LUXR_2"/>
    <property type="match status" value="1"/>
</dbReference>
<dbReference type="GO" id="GO:0000160">
    <property type="term" value="P:phosphorelay signal transduction system"/>
    <property type="evidence" value="ECO:0007669"/>
    <property type="project" value="InterPro"/>
</dbReference>
<dbReference type="Proteomes" id="UP000305238">
    <property type="component" value="Unassembled WGS sequence"/>
</dbReference>
<dbReference type="Pfam" id="PF00072">
    <property type="entry name" value="Response_reg"/>
    <property type="match status" value="1"/>
</dbReference>
<dbReference type="InterPro" id="IPR011006">
    <property type="entry name" value="CheY-like_superfamily"/>
</dbReference>
<evidence type="ECO:0000256" key="1">
    <source>
        <dbReference type="ARBA" id="ARBA00023125"/>
    </source>
</evidence>
<dbReference type="AlphaFoldDB" id="A0A5S4GSE1"/>
<evidence type="ECO:0000259" key="4">
    <source>
        <dbReference type="PROSITE" id="PS50110"/>
    </source>
</evidence>
<dbReference type="GO" id="GO:0003677">
    <property type="term" value="F:DNA binding"/>
    <property type="evidence" value="ECO:0007669"/>
    <property type="project" value="UniProtKB-KW"/>
</dbReference>
<feature type="modified residue" description="4-aspartylphosphate" evidence="2">
    <location>
        <position position="54"/>
    </location>
</feature>
<comment type="caution">
    <text evidence="5">The sequence shown here is derived from an EMBL/GenBank/DDBJ whole genome shotgun (WGS) entry which is preliminary data.</text>
</comment>
<dbReference type="InterPro" id="IPR001789">
    <property type="entry name" value="Sig_transdc_resp-reg_receiver"/>
</dbReference>
<accession>A0A5S4GSE1</accession>
<feature type="domain" description="Response regulatory" evidence="4">
    <location>
        <begin position="3"/>
        <end position="119"/>
    </location>
</feature>
<keyword evidence="6" id="KW-1185">Reference proteome</keyword>
<dbReference type="PANTHER" id="PTHR43214:SF42">
    <property type="entry name" value="TRANSCRIPTIONAL REGULATORY PROTEIN DESR"/>
    <property type="match status" value="1"/>
</dbReference>
<keyword evidence="1" id="KW-0238">DNA-binding</keyword>
<dbReference type="Pfam" id="PF00196">
    <property type="entry name" value="GerE"/>
    <property type="match status" value="1"/>
</dbReference>
<dbReference type="InterPro" id="IPR016032">
    <property type="entry name" value="Sig_transdc_resp-reg_C-effctor"/>
</dbReference>
<dbReference type="SMART" id="SM00421">
    <property type="entry name" value="HTH_LUXR"/>
    <property type="match status" value="1"/>
</dbReference>
<dbReference type="SUPFAM" id="SSF52172">
    <property type="entry name" value="CheY-like"/>
    <property type="match status" value="1"/>
</dbReference>
<dbReference type="InterPro" id="IPR000792">
    <property type="entry name" value="Tscrpt_reg_LuxR_C"/>
</dbReference>
<dbReference type="InterPro" id="IPR039420">
    <property type="entry name" value="WalR-like"/>
</dbReference>
<dbReference type="SUPFAM" id="SSF46894">
    <property type="entry name" value="C-terminal effector domain of the bipartite response regulators"/>
    <property type="match status" value="1"/>
</dbReference>
<dbReference type="RefSeq" id="WP_138638391.1">
    <property type="nucleotide sequence ID" value="NZ_VCKZ01000166.1"/>
</dbReference>
<dbReference type="Gene3D" id="3.40.50.2300">
    <property type="match status" value="1"/>
</dbReference>